<evidence type="ECO:0000259" key="1">
    <source>
        <dbReference type="Pfam" id="PF13336"/>
    </source>
</evidence>
<gene>
    <name evidence="2" type="ORF">SDC9_145714</name>
</gene>
<dbReference type="EMBL" id="VSSQ01044681">
    <property type="protein sequence ID" value="MPM98526.1"/>
    <property type="molecule type" value="Genomic_DNA"/>
</dbReference>
<protein>
    <submittedName>
        <fullName evidence="2">Butanoate coenzyme A-transferase</fullName>
        <ecNumber evidence="2">2.8.3.-</ecNumber>
    </submittedName>
</protein>
<dbReference type="PANTHER" id="PTHR21432">
    <property type="entry name" value="ACETYL-COA HYDROLASE-RELATED"/>
    <property type="match status" value="1"/>
</dbReference>
<dbReference type="InterPro" id="IPR037171">
    <property type="entry name" value="NagB/RpiA_transferase-like"/>
</dbReference>
<dbReference type="PANTHER" id="PTHR21432:SF20">
    <property type="entry name" value="ACETYL-COA HYDROLASE"/>
    <property type="match status" value="1"/>
</dbReference>
<accession>A0A645EA66</accession>
<organism evidence="2">
    <name type="scientific">bioreactor metagenome</name>
    <dbReference type="NCBI Taxonomy" id="1076179"/>
    <lineage>
        <taxon>unclassified sequences</taxon>
        <taxon>metagenomes</taxon>
        <taxon>ecological metagenomes</taxon>
    </lineage>
</organism>
<keyword evidence="2" id="KW-0808">Transferase</keyword>
<dbReference type="Gene3D" id="3.40.1080.20">
    <property type="entry name" value="Acetyl-CoA hydrolase/transferase C-terminal domain"/>
    <property type="match status" value="1"/>
</dbReference>
<dbReference type="GO" id="GO:0008775">
    <property type="term" value="F:acetate CoA-transferase activity"/>
    <property type="evidence" value="ECO:0007669"/>
    <property type="project" value="InterPro"/>
</dbReference>
<sequence length="254" mass="27515">MPSSEKDKVIGSLVAPYINDGDTIQLGIGGMPNAIADALIDKKDLGIHTEMLTTNMMKLFKAGVITGRKKQTHKGKMVCTFIMGSKELYEFADDNPSVGVLAGSYTNDPYVIAQNDNMVSINSTIEVDLTGQCASESIGSTQFSGTGGQADTAIGAQNSKGGRSFICLYSTAMVTNKETGEKEEISKIVPQLKPGAAVSLSRNDVDYVVTEYGVVNLRGTNIRERVELLISIAHPRFREELRRQARELGLVFDR</sequence>
<evidence type="ECO:0000313" key="2">
    <source>
        <dbReference type="EMBL" id="MPM98526.1"/>
    </source>
</evidence>
<dbReference type="InterPro" id="IPR038460">
    <property type="entry name" value="AcetylCoA_hyd_C_sf"/>
</dbReference>
<dbReference type="Gene3D" id="3.30.750.70">
    <property type="entry name" value="4-hydroxybutyrate coenzyme like domains"/>
    <property type="match status" value="1"/>
</dbReference>
<reference evidence="2" key="1">
    <citation type="submission" date="2019-08" db="EMBL/GenBank/DDBJ databases">
        <authorList>
            <person name="Kucharzyk K."/>
            <person name="Murdoch R.W."/>
            <person name="Higgins S."/>
            <person name="Loffler F."/>
        </authorList>
    </citation>
    <scope>NUCLEOTIDE SEQUENCE</scope>
</reference>
<dbReference type="SUPFAM" id="SSF100950">
    <property type="entry name" value="NagB/RpiA/CoA transferase-like"/>
    <property type="match status" value="1"/>
</dbReference>
<dbReference type="InterPro" id="IPR046433">
    <property type="entry name" value="ActCoA_hydro"/>
</dbReference>
<dbReference type="InterPro" id="IPR026888">
    <property type="entry name" value="AcetylCoA_hyd_C"/>
</dbReference>
<name>A0A645EA66_9ZZZZ</name>
<dbReference type="AlphaFoldDB" id="A0A645EA66"/>
<comment type="caution">
    <text evidence="2">The sequence shown here is derived from an EMBL/GenBank/DDBJ whole genome shotgun (WGS) entry which is preliminary data.</text>
</comment>
<dbReference type="EC" id="2.8.3.-" evidence="2"/>
<feature type="domain" description="Acetyl-CoA hydrolase/transferase C-terminal" evidence="1">
    <location>
        <begin position="84"/>
        <end position="245"/>
    </location>
</feature>
<proteinExistence type="predicted"/>
<dbReference type="GO" id="GO:0006083">
    <property type="term" value="P:acetate metabolic process"/>
    <property type="evidence" value="ECO:0007669"/>
    <property type="project" value="InterPro"/>
</dbReference>
<dbReference type="Pfam" id="PF13336">
    <property type="entry name" value="AcetylCoA_hyd_C"/>
    <property type="match status" value="1"/>
</dbReference>